<dbReference type="Proteomes" id="UP001345013">
    <property type="component" value="Unassembled WGS sequence"/>
</dbReference>
<feature type="region of interest" description="Disordered" evidence="1">
    <location>
        <begin position="1"/>
        <end position="33"/>
    </location>
</feature>
<sequence length="885" mass="102185">MAKKGRNQPTFKVRFQAPSQQAPSNQPHIEQHRELRAARTYQFVINQGNTAPFSPAPSSGPTSPGTPDITSRQFVFAANKSTVAFTERREEKSQSPAPKRRRTNKYPHDEKLAINARKPVKTYIPIDAWVLIFQRCHPKFLLDARLVCRDFRDVLNTQTIWRDARQHTFEALTKLGCPNGLTEMQYADLLVGRGCQIKPCIRQETRKIYWPFMLRMCENCLEQQVQGPRRHSPEATAYSEHRWNLEPEVRYTIPEHLMSLLPAGVMVCGKWVEARRLRADKQMWEKEGGNYYVIAQEYERLRSEFEREVMREPLKFLSWVRTKWNATRDRMDLAKTLSRLDWNSILKRGSNRDEKAQFFEEKAQELNPSMGPAVLNKMAAYHSIVDNSSAPSLRSWDLLAQKIDKAELRAQAEQLLEWEQLSDKTHTTIANMVDEGSGFLHDKLFEHRNTVQATGPPKLRRKQRVAEQEVVIEIAQHELDDILDDVHDEDVLLLLLDNVRKSYEALDSKPIGLNGDGSRGEYRLLLDDARMVVNDVLAPRIGNKGSTRFQKIMASLRCVGCTRQDARRLDTFEQLVYHIRSTHAKYVGPDMHFWKWAVPVQTRLRSSKDPVAWYHIPWPRSMPALPAHRKATRDMIWDPDEEQEYVDRPIEEKLDLFSGLEANSNANIAADDFTGNFCKAVRLLAETRLDSQCKMRLALEYATKRQFQNGPRRSTAKMLCPAMLQNLAMATLGMSSDLKFKFECGLCLKDKCEDNVRELHFARDLDNLCSHWRYLHQLEEEDQMEDLISLPSDFEVHRTMTGLDARLQAQKSRAESKEKKFASGDDSEILGKRDPRSAALLDIPSIRSRFDALFVKRQIESELPTILPDEETGTPEENLAREQQA</sequence>
<feature type="region of interest" description="Disordered" evidence="1">
    <location>
        <begin position="864"/>
        <end position="885"/>
    </location>
</feature>
<proteinExistence type="predicted"/>
<dbReference type="Pfam" id="PF00646">
    <property type="entry name" value="F-box"/>
    <property type="match status" value="1"/>
</dbReference>
<dbReference type="SMART" id="SM00256">
    <property type="entry name" value="FBOX"/>
    <property type="match status" value="1"/>
</dbReference>
<dbReference type="InterPro" id="IPR036047">
    <property type="entry name" value="F-box-like_dom_sf"/>
</dbReference>
<dbReference type="SUPFAM" id="SSF81383">
    <property type="entry name" value="F-box domain"/>
    <property type="match status" value="1"/>
</dbReference>
<evidence type="ECO:0000313" key="3">
    <source>
        <dbReference type="EMBL" id="KAK5093569.1"/>
    </source>
</evidence>
<dbReference type="EMBL" id="JAVRRG010000041">
    <property type="protein sequence ID" value="KAK5093569.1"/>
    <property type="molecule type" value="Genomic_DNA"/>
</dbReference>
<feature type="compositionally biased region" description="Low complexity" evidence="1">
    <location>
        <begin position="50"/>
        <end position="67"/>
    </location>
</feature>
<organism evidence="3 4">
    <name type="scientific">Lithohypha guttulata</name>
    <dbReference type="NCBI Taxonomy" id="1690604"/>
    <lineage>
        <taxon>Eukaryota</taxon>
        <taxon>Fungi</taxon>
        <taxon>Dikarya</taxon>
        <taxon>Ascomycota</taxon>
        <taxon>Pezizomycotina</taxon>
        <taxon>Eurotiomycetes</taxon>
        <taxon>Chaetothyriomycetidae</taxon>
        <taxon>Chaetothyriales</taxon>
        <taxon>Trichomeriaceae</taxon>
        <taxon>Lithohypha</taxon>
    </lineage>
</organism>
<protein>
    <recommendedName>
        <fullName evidence="2">F-box domain-containing protein</fullName>
    </recommendedName>
</protein>
<feature type="region of interest" description="Disordered" evidence="1">
    <location>
        <begin position="46"/>
        <end position="70"/>
    </location>
</feature>
<comment type="caution">
    <text evidence="3">The sequence shown here is derived from an EMBL/GenBank/DDBJ whole genome shotgun (WGS) entry which is preliminary data.</text>
</comment>
<reference evidence="3 4" key="1">
    <citation type="submission" date="2023-08" db="EMBL/GenBank/DDBJ databases">
        <title>Black Yeasts Isolated from many extreme environments.</title>
        <authorList>
            <person name="Coleine C."/>
            <person name="Stajich J.E."/>
            <person name="Selbmann L."/>
        </authorList>
    </citation>
    <scope>NUCLEOTIDE SEQUENCE [LARGE SCALE GENOMIC DNA]</scope>
    <source>
        <strain evidence="3 4">CCFEE 5885</strain>
    </source>
</reference>
<dbReference type="InterPro" id="IPR001810">
    <property type="entry name" value="F-box_dom"/>
</dbReference>
<feature type="compositionally biased region" description="Low complexity" evidence="1">
    <location>
        <begin position="16"/>
        <end position="27"/>
    </location>
</feature>
<feature type="region of interest" description="Disordered" evidence="1">
    <location>
        <begin position="85"/>
        <end position="107"/>
    </location>
</feature>
<evidence type="ECO:0000259" key="2">
    <source>
        <dbReference type="SMART" id="SM00256"/>
    </source>
</evidence>
<gene>
    <name evidence="3" type="ORF">LTR24_004121</name>
</gene>
<feature type="domain" description="F-box" evidence="2">
    <location>
        <begin position="124"/>
        <end position="164"/>
    </location>
</feature>
<accession>A0ABR0KCQ7</accession>
<evidence type="ECO:0000313" key="4">
    <source>
        <dbReference type="Proteomes" id="UP001345013"/>
    </source>
</evidence>
<keyword evidence="4" id="KW-1185">Reference proteome</keyword>
<name>A0ABR0KCQ7_9EURO</name>
<evidence type="ECO:0000256" key="1">
    <source>
        <dbReference type="SAM" id="MobiDB-lite"/>
    </source>
</evidence>